<gene>
    <name evidence="1" type="ORF">S12H4_07370</name>
</gene>
<comment type="caution">
    <text evidence="1">The sequence shown here is derived from an EMBL/GenBank/DDBJ whole genome shotgun (WGS) entry which is preliminary data.</text>
</comment>
<protein>
    <submittedName>
        <fullName evidence="1">Uncharacterized protein</fullName>
    </submittedName>
</protein>
<dbReference type="EMBL" id="BARW01002708">
    <property type="protein sequence ID" value="GAI59546.1"/>
    <property type="molecule type" value="Genomic_DNA"/>
</dbReference>
<proteinExistence type="predicted"/>
<sequence>GDGVKDSEDWDPLYNIVLEVRFLEGSLSSISYDRAKKLKSWT</sequence>
<dbReference type="AlphaFoldDB" id="X1QXM2"/>
<accession>X1QXM2</accession>
<feature type="non-terminal residue" evidence="1">
    <location>
        <position position="1"/>
    </location>
</feature>
<evidence type="ECO:0000313" key="1">
    <source>
        <dbReference type="EMBL" id="GAI59546.1"/>
    </source>
</evidence>
<organism evidence="1">
    <name type="scientific">marine sediment metagenome</name>
    <dbReference type="NCBI Taxonomy" id="412755"/>
    <lineage>
        <taxon>unclassified sequences</taxon>
        <taxon>metagenomes</taxon>
        <taxon>ecological metagenomes</taxon>
    </lineage>
</organism>
<reference evidence="1" key="1">
    <citation type="journal article" date="2014" name="Front. Microbiol.">
        <title>High frequency of phylogenetically diverse reductive dehalogenase-homologous genes in deep subseafloor sedimentary metagenomes.</title>
        <authorList>
            <person name="Kawai M."/>
            <person name="Futagami T."/>
            <person name="Toyoda A."/>
            <person name="Takaki Y."/>
            <person name="Nishi S."/>
            <person name="Hori S."/>
            <person name="Arai W."/>
            <person name="Tsubouchi T."/>
            <person name="Morono Y."/>
            <person name="Uchiyama I."/>
            <person name="Ito T."/>
            <person name="Fujiyama A."/>
            <person name="Inagaki F."/>
            <person name="Takami H."/>
        </authorList>
    </citation>
    <scope>NUCLEOTIDE SEQUENCE</scope>
    <source>
        <strain evidence="1">Expedition CK06-06</strain>
    </source>
</reference>
<name>X1QXM2_9ZZZZ</name>